<gene>
    <name evidence="9" type="ORF">NEMVEDRAFT_v1g109987</name>
</gene>
<evidence type="ECO:0000313" key="9">
    <source>
        <dbReference type="EMBL" id="EDO39698.1"/>
    </source>
</evidence>
<dbReference type="PhylomeDB" id="A7S9F9"/>
<dbReference type="Pfam" id="PF10218">
    <property type="entry name" value="SPRING1"/>
    <property type="match status" value="1"/>
</dbReference>
<keyword evidence="3" id="KW-1133">Transmembrane helix</keyword>
<evidence type="ECO:0000256" key="2">
    <source>
        <dbReference type="ARBA" id="ARBA00022692"/>
    </source>
</evidence>
<evidence type="ECO:0000256" key="3">
    <source>
        <dbReference type="ARBA" id="ARBA00022989"/>
    </source>
</evidence>
<evidence type="ECO:0000256" key="1">
    <source>
        <dbReference type="ARBA" id="ARBA00004194"/>
    </source>
</evidence>
<dbReference type="GO" id="GO:0000139">
    <property type="term" value="C:Golgi membrane"/>
    <property type="evidence" value="ECO:0007669"/>
    <property type="project" value="UniProtKB-SubCell"/>
</dbReference>
<evidence type="ECO:0000256" key="4">
    <source>
        <dbReference type="ARBA" id="ARBA00023034"/>
    </source>
</evidence>
<dbReference type="STRING" id="45351.A7S9F9"/>
<dbReference type="eggNOG" id="KOG3136">
    <property type="taxonomic scope" value="Eukaryota"/>
</dbReference>
<evidence type="ECO:0000256" key="5">
    <source>
        <dbReference type="ARBA" id="ARBA00023136"/>
    </source>
</evidence>
<comment type="similarity">
    <text evidence="7">Belongs to the SPRING family.</text>
</comment>
<dbReference type="EMBL" id="DS469603">
    <property type="protein sequence ID" value="EDO39698.1"/>
    <property type="molecule type" value="Genomic_DNA"/>
</dbReference>
<dbReference type="InterPro" id="IPR019352">
    <property type="entry name" value="SPRING1"/>
</dbReference>
<dbReference type="GO" id="GO:2000640">
    <property type="term" value="P:positive regulation of SREBP signaling pathway"/>
    <property type="evidence" value="ECO:0007669"/>
    <property type="project" value="InterPro"/>
</dbReference>
<dbReference type="FunCoup" id="A7S9F9">
    <property type="interactions" value="362"/>
</dbReference>
<dbReference type="HOGENOM" id="CLU_2067186_0_0_1"/>
<evidence type="ECO:0000256" key="7">
    <source>
        <dbReference type="ARBA" id="ARBA00023461"/>
    </source>
</evidence>
<organism evidence="9 10">
    <name type="scientific">Nematostella vectensis</name>
    <name type="common">Starlet sea anemone</name>
    <dbReference type="NCBI Taxonomy" id="45351"/>
    <lineage>
        <taxon>Eukaryota</taxon>
        <taxon>Metazoa</taxon>
        <taxon>Cnidaria</taxon>
        <taxon>Anthozoa</taxon>
        <taxon>Hexacorallia</taxon>
        <taxon>Actiniaria</taxon>
        <taxon>Edwardsiidae</taxon>
        <taxon>Nematostella</taxon>
    </lineage>
</organism>
<dbReference type="PANTHER" id="PTHR13481">
    <property type="entry name" value="SREBP REGULATING GENE PROTEIN"/>
    <property type="match status" value="1"/>
</dbReference>
<proteinExistence type="inferred from homology"/>
<comment type="subcellular location">
    <subcellularLocation>
        <location evidence="1">Golgi apparatus membrane</location>
        <topology evidence="1">Single-pass membrane protein</topology>
    </subcellularLocation>
</comment>
<sequence length="135" mass="15427">QCRNSVQGPSLIVDERGYLCSRKDLSASGCCHSDGETTHRYNCESCQVNNCCSIYENCVSCCLDPKQKELLREVLNVWRTAPNVILKSITDQFELCLTKCRTSSKSVWHENSYKDNKYKHCFGLTSPEFAPFNRN</sequence>
<keyword evidence="4" id="KW-0333">Golgi apparatus</keyword>
<accession>A7S9F9</accession>
<dbReference type="Proteomes" id="UP000001593">
    <property type="component" value="Unassembled WGS sequence"/>
</dbReference>
<reference evidence="9 10" key="1">
    <citation type="journal article" date="2007" name="Science">
        <title>Sea anemone genome reveals ancestral eumetazoan gene repertoire and genomic organization.</title>
        <authorList>
            <person name="Putnam N.H."/>
            <person name="Srivastava M."/>
            <person name="Hellsten U."/>
            <person name="Dirks B."/>
            <person name="Chapman J."/>
            <person name="Salamov A."/>
            <person name="Terry A."/>
            <person name="Shapiro H."/>
            <person name="Lindquist E."/>
            <person name="Kapitonov V.V."/>
            <person name="Jurka J."/>
            <person name="Genikhovich G."/>
            <person name="Grigoriev I.V."/>
            <person name="Lucas S.M."/>
            <person name="Steele R.E."/>
            <person name="Finnerty J.R."/>
            <person name="Technau U."/>
            <person name="Martindale M.Q."/>
            <person name="Rokhsar D.S."/>
        </authorList>
    </citation>
    <scope>NUCLEOTIDE SEQUENCE [LARGE SCALE GENOMIC DNA]</scope>
    <source>
        <strain evidence="10">CH2 X CH6</strain>
    </source>
</reference>
<dbReference type="InParanoid" id="A7S9F9"/>
<keyword evidence="2" id="KW-0812">Transmembrane</keyword>
<feature type="non-terminal residue" evidence="9">
    <location>
        <position position="135"/>
    </location>
</feature>
<name>A7S9F9_NEMVE</name>
<keyword evidence="10" id="KW-1185">Reference proteome</keyword>
<keyword evidence="5" id="KW-0472">Membrane</keyword>
<dbReference type="PANTHER" id="PTHR13481:SF0">
    <property type="entry name" value="SREBP REGULATING GENE PROTEIN"/>
    <property type="match status" value="1"/>
</dbReference>
<protein>
    <recommendedName>
        <fullName evidence="8">SREBP regulating gene protein</fullName>
    </recommendedName>
</protein>
<evidence type="ECO:0000313" key="10">
    <source>
        <dbReference type="Proteomes" id="UP000001593"/>
    </source>
</evidence>
<evidence type="ECO:0000256" key="6">
    <source>
        <dbReference type="ARBA" id="ARBA00023180"/>
    </source>
</evidence>
<keyword evidence="6" id="KW-0325">Glycoprotein</keyword>
<evidence type="ECO:0000256" key="8">
    <source>
        <dbReference type="ARBA" id="ARBA00023485"/>
    </source>
</evidence>
<dbReference type="OMA" id="CYGEDPP"/>
<dbReference type="AlphaFoldDB" id="A7S9F9"/>